<accession>A0A5Q4BDF2</accession>
<evidence type="ECO:0000313" key="9">
    <source>
        <dbReference type="Proteomes" id="UP000326340"/>
    </source>
</evidence>
<dbReference type="PANTHER" id="PTHR43806">
    <property type="entry name" value="PEPTIDASE S8"/>
    <property type="match status" value="1"/>
</dbReference>
<dbReference type="PROSITE" id="PS51257">
    <property type="entry name" value="PROKAR_LIPOPROTEIN"/>
    <property type="match status" value="1"/>
</dbReference>
<name>A0A5Q4BDF2_9PEZI</name>
<feature type="signal peptide" evidence="6">
    <location>
        <begin position="1"/>
        <end position="19"/>
    </location>
</feature>
<dbReference type="EMBL" id="PUHP01002209">
    <property type="protein sequence ID" value="TQN64599.1"/>
    <property type="molecule type" value="Genomic_DNA"/>
</dbReference>
<dbReference type="InterPro" id="IPR000209">
    <property type="entry name" value="Peptidase_S8/S53_dom"/>
</dbReference>
<dbReference type="InterPro" id="IPR036852">
    <property type="entry name" value="Peptidase_S8/S53_dom_sf"/>
</dbReference>
<evidence type="ECO:0000256" key="4">
    <source>
        <dbReference type="ARBA" id="ARBA00022825"/>
    </source>
</evidence>
<dbReference type="InterPro" id="IPR023828">
    <property type="entry name" value="Peptidase_S8_Ser-AS"/>
</dbReference>
<feature type="chain" id="PRO_5024813892" evidence="6">
    <location>
        <begin position="20"/>
        <end position="496"/>
    </location>
</feature>
<keyword evidence="2 5" id="KW-0645">Protease</keyword>
<comment type="caution">
    <text evidence="8">The sequence shown here is derived from an EMBL/GenBank/DDBJ whole genome shotgun (WGS) entry which is preliminary data.</text>
</comment>
<reference evidence="8 9" key="1">
    <citation type="journal article" date="2019" name="Sci. Rep.">
        <title>Colletotrichum shisoi sp. nov., an anthracnose pathogen of Perilla frutescens in Japan: molecular phylogenetic, morphological and genomic evidence.</title>
        <authorList>
            <person name="Gan P."/>
            <person name="Tsushima A."/>
            <person name="Hiroyama R."/>
            <person name="Narusaka M."/>
            <person name="Takano Y."/>
            <person name="Narusaka Y."/>
            <person name="Kawaradani M."/>
            <person name="Damm U."/>
            <person name="Shirasu K."/>
        </authorList>
    </citation>
    <scope>NUCLEOTIDE SEQUENCE [LARGE SCALE GENOMIC DNA]</scope>
    <source>
        <strain evidence="8 9">PG-2018a</strain>
    </source>
</reference>
<feature type="active site" description="Charge relay system" evidence="5">
    <location>
        <position position="383"/>
    </location>
</feature>
<keyword evidence="3 5" id="KW-0378">Hydrolase</keyword>
<evidence type="ECO:0000256" key="1">
    <source>
        <dbReference type="ARBA" id="ARBA00011073"/>
    </source>
</evidence>
<evidence type="ECO:0000256" key="5">
    <source>
        <dbReference type="PROSITE-ProRule" id="PRU01240"/>
    </source>
</evidence>
<dbReference type="GO" id="GO:0004252">
    <property type="term" value="F:serine-type endopeptidase activity"/>
    <property type="evidence" value="ECO:0007669"/>
    <property type="project" value="UniProtKB-UniRule"/>
</dbReference>
<dbReference type="GO" id="GO:0006508">
    <property type="term" value="P:proteolysis"/>
    <property type="evidence" value="ECO:0007669"/>
    <property type="project" value="UniProtKB-KW"/>
</dbReference>
<proteinExistence type="inferred from homology"/>
<feature type="active site" description="Charge relay system" evidence="5">
    <location>
        <position position="170"/>
    </location>
</feature>
<evidence type="ECO:0000256" key="6">
    <source>
        <dbReference type="SAM" id="SignalP"/>
    </source>
</evidence>
<evidence type="ECO:0000259" key="7">
    <source>
        <dbReference type="Pfam" id="PF00082"/>
    </source>
</evidence>
<protein>
    <submittedName>
        <fullName evidence="8">Subtilisin-like protease 2</fullName>
    </submittedName>
</protein>
<keyword evidence="9" id="KW-1185">Reference proteome</keyword>
<dbReference type="InterPro" id="IPR022398">
    <property type="entry name" value="Peptidase_S8_His-AS"/>
</dbReference>
<comment type="similarity">
    <text evidence="1 5">Belongs to the peptidase S8 family.</text>
</comment>
<evidence type="ECO:0000313" key="8">
    <source>
        <dbReference type="EMBL" id="TQN64599.1"/>
    </source>
</evidence>
<evidence type="ECO:0000256" key="2">
    <source>
        <dbReference type="ARBA" id="ARBA00022670"/>
    </source>
</evidence>
<dbReference type="Pfam" id="PF00082">
    <property type="entry name" value="Peptidase_S8"/>
    <property type="match status" value="1"/>
</dbReference>
<keyword evidence="6" id="KW-0732">Signal</keyword>
<feature type="non-terminal residue" evidence="8">
    <location>
        <position position="496"/>
    </location>
</feature>
<dbReference type="SUPFAM" id="SSF52743">
    <property type="entry name" value="Subtilisin-like"/>
    <property type="match status" value="1"/>
</dbReference>
<organism evidence="8 9">
    <name type="scientific">Colletotrichum shisoi</name>
    <dbReference type="NCBI Taxonomy" id="2078593"/>
    <lineage>
        <taxon>Eukaryota</taxon>
        <taxon>Fungi</taxon>
        <taxon>Dikarya</taxon>
        <taxon>Ascomycota</taxon>
        <taxon>Pezizomycotina</taxon>
        <taxon>Sordariomycetes</taxon>
        <taxon>Hypocreomycetidae</taxon>
        <taxon>Glomerellales</taxon>
        <taxon>Glomerellaceae</taxon>
        <taxon>Colletotrichum</taxon>
        <taxon>Colletotrichum destructivum species complex</taxon>
    </lineage>
</organism>
<dbReference type="InterPro" id="IPR015500">
    <property type="entry name" value="Peptidase_S8_subtilisin-rel"/>
</dbReference>
<dbReference type="Gene3D" id="3.40.50.200">
    <property type="entry name" value="Peptidase S8/S53 domain"/>
    <property type="match status" value="1"/>
</dbReference>
<dbReference type="PROSITE" id="PS51892">
    <property type="entry name" value="SUBTILASE"/>
    <property type="match status" value="1"/>
</dbReference>
<gene>
    <name evidence="8" type="primary">SUB2-1</name>
    <name evidence="8" type="ORF">CSHISOI_10825</name>
</gene>
<dbReference type="PROSITE" id="PS00137">
    <property type="entry name" value="SUBTILASE_HIS"/>
    <property type="match status" value="1"/>
</dbReference>
<dbReference type="AlphaFoldDB" id="A0A5Q4BDF2"/>
<dbReference type="OrthoDB" id="1896086at2759"/>
<dbReference type="PRINTS" id="PR00723">
    <property type="entry name" value="SUBTILISIN"/>
</dbReference>
<sequence length="496" mass="53531">MTPLRFLALLVTLISACLSQELSEPPAVSARTFQTKYSIWAKKGLAKEDADGFYNTLVGMVGDKDKIESIFDENNIPYAWRAALTAAQIDKVDADRVVDRVDVDKRLTLAKPGSAATADIKKRAVTKQVPTKGNTNVDLRTLSTPPGDPLAKSYGYDDTAGKGITIYLIDTGPFGSAHSELQPPDSSVTRENINVMNHPYVFDETSNHGTCVASKAVGKTVGVAKRANLITVRVDVTPGEYDIIRIWQTVYNDIKRKGLRGKAVVSVSTEGYPTTDAEVNKRILLKMIELTDSIMLGMDVPIICSAGNRAARIGGSMEPDSLPAVLAKNKTLPIIVVGAATTDGTMLRFSQRGGLLTTWAVAEDVECADFNALDGILYATGTSVAAPQIAGLAAYFMSNPNFKDKLRPGSIAKDMRALIGSYSYPRGSTDDHPNIAWNGFDPKSSLPAQPPGTRTATADPQCNVCGQLNKKVMRYEAGCPGVEYARWFCKVYSDCQ</sequence>
<dbReference type="InterPro" id="IPR050131">
    <property type="entry name" value="Peptidase_S8_subtilisin-like"/>
</dbReference>
<feature type="active site" description="Charge relay system" evidence="5">
    <location>
        <position position="208"/>
    </location>
</feature>
<dbReference type="Proteomes" id="UP000326340">
    <property type="component" value="Unassembled WGS sequence"/>
</dbReference>
<dbReference type="PROSITE" id="PS00138">
    <property type="entry name" value="SUBTILASE_SER"/>
    <property type="match status" value="1"/>
</dbReference>
<feature type="domain" description="Peptidase S8/S53" evidence="7">
    <location>
        <begin position="161"/>
        <end position="402"/>
    </location>
</feature>
<dbReference type="PANTHER" id="PTHR43806:SF11">
    <property type="entry name" value="CEREVISIN-RELATED"/>
    <property type="match status" value="1"/>
</dbReference>
<keyword evidence="4 5" id="KW-0720">Serine protease</keyword>
<evidence type="ECO:0000256" key="3">
    <source>
        <dbReference type="ARBA" id="ARBA00022801"/>
    </source>
</evidence>